<dbReference type="PROSITE" id="PS51257">
    <property type="entry name" value="PROKAR_LIPOPROTEIN"/>
    <property type="match status" value="1"/>
</dbReference>
<comment type="caution">
    <text evidence="8">The sequence shown here is derived from an EMBL/GenBank/DDBJ whole genome shotgun (WGS) entry which is preliminary data.</text>
</comment>
<reference evidence="8" key="1">
    <citation type="journal article" date="2021" name="PeerJ">
        <title>Extensive microbial diversity within the chicken gut microbiome revealed by metagenomics and culture.</title>
        <authorList>
            <person name="Gilroy R."/>
            <person name="Ravi A."/>
            <person name="Getino M."/>
            <person name="Pursley I."/>
            <person name="Horton D.L."/>
            <person name="Alikhan N.F."/>
            <person name="Baker D."/>
            <person name="Gharbi K."/>
            <person name="Hall N."/>
            <person name="Watson M."/>
            <person name="Adriaenssens E.M."/>
            <person name="Foster-Nyarko E."/>
            <person name="Jarju S."/>
            <person name="Secka A."/>
            <person name="Antonio M."/>
            <person name="Oren A."/>
            <person name="Chaudhuri R.R."/>
            <person name="La Ragione R."/>
            <person name="Hildebrand F."/>
            <person name="Pallen M.J."/>
        </authorList>
    </citation>
    <scope>NUCLEOTIDE SEQUENCE</scope>
    <source>
        <strain evidence="8">1193</strain>
    </source>
</reference>
<feature type="signal peptide" evidence="7">
    <location>
        <begin position="1"/>
        <end position="19"/>
    </location>
</feature>
<comment type="similarity">
    <text evidence="1">Belongs to the EcnA/EcnB lipoprotein family.</text>
</comment>
<gene>
    <name evidence="8" type="ORF">H9854_11170</name>
</gene>
<feature type="chain" id="PRO_5038745218" evidence="7">
    <location>
        <begin position="20"/>
        <end position="43"/>
    </location>
</feature>
<dbReference type="InterPro" id="IPR012556">
    <property type="entry name" value="Entericidin"/>
</dbReference>
<keyword evidence="5" id="KW-0564">Palmitate</keyword>
<protein>
    <submittedName>
        <fullName evidence="8">Entericidin A/B family lipoprotein</fullName>
    </submittedName>
</protein>
<keyword evidence="2" id="KW-1003">Cell membrane</keyword>
<evidence type="ECO:0000256" key="2">
    <source>
        <dbReference type="ARBA" id="ARBA00022475"/>
    </source>
</evidence>
<dbReference type="GO" id="GO:0016020">
    <property type="term" value="C:membrane"/>
    <property type="evidence" value="ECO:0007669"/>
    <property type="project" value="InterPro"/>
</dbReference>
<evidence type="ECO:0000256" key="4">
    <source>
        <dbReference type="ARBA" id="ARBA00023136"/>
    </source>
</evidence>
<organism evidence="8 9">
    <name type="scientific">Candidatus Halomonas stercoripullorum</name>
    <dbReference type="NCBI Taxonomy" id="2838617"/>
    <lineage>
        <taxon>Bacteria</taxon>
        <taxon>Pseudomonadati</taxon>
        <taxon>Pseudomonadota</taxon>
        <taxon>Gammaproteobacteria</taxon>
        <taxon>Oceanospirillales</taxon>
        <taxon>Halomonadaceae</taxon>
        <taxon>Halomonas</taxon>
    </lineage>
</organism>
<keyword evidence="3 7" id="KW-0732">Signal</keyword>
<dbReference type="Proteomes" id="UP000824248">
    <property type="component" value="Unassembled WGS sequence"/>
</dbReference>
<reference evidence="8" key="2">
    <citation type="submission" date="2021-04" db="EMBL/GenBank/DDBJ databases">
        <authorList>
            <person name="Gilroy R."/>
        </authorList>
    </citation>
    <scope>NUCLEOTIDE SEQUENCE</scope>
    <source>
        <strain evidence="8">1193</strain>
    </source>
</reference>
<evidence type="ECO:0000256" key="6">
    <source>
        <dbReference type="ARBA" id="ARBA00023288"/>
    </source>
</evidence>
<evidence type="ECO:0000256" key="7">
    <source>
        <dbReference type="SAM" id="SignalP"/>
    </source>
</evidence>
<dbReference type="AlphaFoldDB" id="A0A9D1WP09"/>
<keyword evidence="4" id="KW-0472">Membrane</keyword>
<proteinExistence type="inferred from homology"/>
<dbReference type="Pfam" id="PF08085">
    <property type="entry name" value="Entericidin"/>
    <property type="match status" value="1"/>
</dbReference>
<name>A0A9D1WP09_9GAMM</name>
<sequence>MKKVIALSFTLLMAAGALAGCNTIEGAGKDVERGGQAVQDAAD</sequence>
<evidence type="ECO:0000256" key="5">
    <source>
        <dbReference type="ARBA" id="ARBA00023139"/>
    </source>
</evidence>
<dbReference type="EMBL" id="DXFC01000328">
    <property type="protein sequence ID" value="HIX62781.1"/>
    <property type="molecule type" value="Genomic_DNA"/>
</dbReference>
<dbReference type="GO" id="GO:0009636">
    <property type="term" value="P:response to toxic substance"/>
    <property type="evidence" value="ECO:0007669"/>
    <property type="project" value="InterPro"/>
</dbReference>
<accession>A0A9D1WP09</accession>
<keyword evidence="6 8" id="KW-0449">Lipoprotein</keyword>
<evidence type="ECO:0000313" key="8">
    <source>
        <dbReference type="EMBL" id="HIX62781.1"/>
    </source>
</evidence>
<evidence type="ECO:0000256" key="3">
    <source>
        <dbReference type="ARBA" id="ARBA00022729"/>
    </source>
</evidence>
<evidence type="ECO:0000256" key="1">
    <source>
        <dbReference type="ARBA" id="ARBA00010296"/>
    </source>
</evidence>
<evidence type="ECO:0000313" key="9">
    <source>
        <dbReference type="Proteomes" id="UP000824248"/>
    </source>
</evidence>